<proteinExistence type="predicted"/>
<organism evidence="2 3">
    <name type="scientific">Mycena rosella</name>
    <name type="common">Pink bonnet</name>
    <name type="synonym">Agaricus rosellus</name>
    <dbReference type="NCBI Taxonomy" id="1033263"/>
    <lineage>
        <taxon>Eukaryota</taxon>
        <taxon>Fungi</taxon>
        <taxon>Dikarya</taxon>
        <taxon>Basidiomycota</taxon>
        <taxon>Agaricomycotina</taxon>
        <taxon>Agaricomycetes</taxon>
        <taxon>Agaricomycetidae</taxon>
        <taxon>Agaricales</taxon>
        <taxon>Marasmiineae</taxon>
        <taxon>Mycenaceae</taxon>
        <taxon>Mycena</taxon>
    </lineage>
</organism>
<evidence type="ECO:0000313" key="3">
    <source>
        <dbReference type="Proteomes" id="UP001221757"/>
    </source>
</evidence>
<dbReference type="Proteomes" id="UP001221757">
    <property type="component" value="Unassembled WGS sequence"/>
</dbReference>
<dbReference type="EMBL" id="JARKIE010000340">
    <property type="protein sequence ID" value="KAJ7652981.1"/>
    <property type="molecule type" value="Genomic_DNA"/>
</dbReference>
<evidence type="ECO:0000256" key="1">
    <source>
        <dbReference type="SAM" id="MobiDB-lite"/>
    </source>
</evidence>
<comment type="caution">
    <text evidence="2">The sequence shown here is derived from an EMBL/GenBank/DDBJ whole genome shotgun (WGS) entry which is preliminary data.</text>
</comment>
<dbReference type="AlphaFoldDB" id="A0AAD7G417"/>
<reference evidence="2" key="1">
    <citation type="submission" date="2023-03" db="EMBL/GenBank/DDBJ databases">
        <title>Massive genome expansion in bonnet fungi (Mycena s.s.) driven by repeated elements and novel gene families across ecological guilds.</title>
        <authorList>
            <consortium name="Lawrence Berkeley National Laboratory"/>
            <person name="Harder C.B."/>
            <person name="Miyauchi S."/>
            <person name="Viragh M."/>
            <person name="Kuo A."/>
            <person name="Thoen E."/>
            <person name="Andreopoulos B."/>
            <person name="Lu D."/>
            <person name="Skrede I."/>
            <person name="Drula E."/>
            <person name="Henrissat B."/>
            <person name="Morin E."/>
            <person name="Kohler A."/>
            <person name="Barry K."/>
            <person name="LaButti K."/>
            <person name="Morin E."/>
            <person name="Salamov A."/>
            <person name="Lipzen A."/>
            <person name="Mereny Z."/>
            <person name="Hegedus B."/>
            <person name="Baldrian P."/>
            <person name="Stursova M."/>
            <person name="Weitz H."/>
            <person name="Taylor A."/>
            <person name="Grigoriev I.V."/>
            <person name="Nagy L.G."/>
            <person name="Martin F."/>
            <person name="Kauserud H."/>
        </authorList>
    </citation>
    <scope>NUCLEOTIDE SEQUENCE</scope>
    <source>
        <strain evidence="2">CBHHK067</strain>
    </source>
</reference>
<sequence length="349" mass="37611">MPTLRTDCISPPGYSENPQAPKKNGTEHARPVQPKGHQGTRYVYYCVYGLDGPISPKGVFGGSNPLIGRIKAASVPPPHTVDSLKRALVQAEGLPDPVGALTSIYQTTDARIAMVAGARVAILAGEIGATPQTPLALVFLAEQPNAAAHVSTTSDDIVTGEPPRWLYYRLYTRGGEAPSTLSFDAAEPGLGRVKRDFIAPPRSASTIKRRIAKIEGTPSYAFADLFTDMSADHAHASDGFVADTCGATENDPVLIVQPERRAGLYNRPLFILSQPPDYQRYSSWNPAWLSPANGEIVYTDGIESTHQGYMRVYTAIDRNGRKGLVTGDSMYAKFLDVDPSSSSWGCSIQ</sequence>
<feature type="region of interest" description="Disordered" evidence="1">
    <location>
        <begin position="1"/>
        <end position="36"/>
    </location>
</feature>
<accession>A0AAD7G417</accession>
<gene>
    <name evidence="2" type="ORF">B0H17DRAFT_403521</name>
</gene>
<protein>
    <submittedName>
        <fullName evidence="2">Uncharacterized protein</fullName>
    </submittedName>
</protein>
<keyword evidence="3" id="KW-1185">Reference proteome</keyword>
<name>A0AAD7G417_MYCRO</name>
<evidence type="ECO:0000313" key="2">
    <source>
        <dbReference type="EMBL" id="KAJ7652981.1"/>
    </source>
</evidence>